<evidence type="ECO:0000256" key="3">
    <source>
        <dbReference type="ARBA" id="ARBA00015407"/>
    </source>
</evidence>
<evidence type="ECO:0000313" key="8">
    <source>
        <dbReference type="Proteomes" id="UP000242525"/>
    </source>
</evidence>
<name>A0A0J9X6A5_GEOCN</name>
<dbReference type="Pfam" id="PF00899">
    <property type="entry name" value="ThiF"/>
    <property type="match status" value="1"/>
</dbReference>
<comment type="similarity">
    <text evidence="2 5">Belongs to the ubiquitin-activating E1 family. ULA1 subfamily.</text>
</comment>
<comment type="caution">
    <text evidence="7">The sequence shown here is derived from an EMBL/GenBank/DDBJ whole genome shotgun (WGS) entry which is preliminary data.</text>
</comment>
<dbReference type="PANTHER" id="PTHR10953:SF29">
    <property type="entry name" value="NEDD8-ACTIVATING ENZYME E1 REGULATORY SUBUNIT"/>
    <property type="match status" value="1"/>
</dbReference>
<comment type="pathway">
    <text evidence="1 5">Protein modification; protein neddylation.</text>
</comment>
<evidence type="ECO:0000256" key="5">
    <source>
        <dbReference type="PIRNR" id="PIRNR039099"/>
    </source>
</evidence>
<dbReference type="PANTHER" id="PTHR10953">
    <property type="entry name" value="UBIQUITIN-ACTIVATING ENZYME E1"/>
    <property type="match status" value="1"/>
</dbReference>
<dbReference type="GO" id="GO:0019781">
    <property type="term" value="F:NEDD8 activating enzyme activity"/>
    <property type="evidence" value="ECO:0007669"/>
    <property type="project" value="UniProtKB-UniRule"/>
</dbReference>
<dbReference type="Gene3D" id="3.40.50.720">
    <property type="entry name" value="NAD(P)-binding Rossmann-like Domain"/>
    <property type="match status" value="2"/>
</dbReference>
<dbReference type="AlphaFoldDB" id="A0A0J9X6A5"/>
<dbReference type="SUPFAM" id="SSF69572">
    <property type="entry name" value="Activating enzymes of the ubiquitin-like proteins"/>
    <property type="match status" value="1"/>
</dbReference>
<evidence type="ECO:0000256" key="2">
    <source>
        <dbReference type="ARBA" id="ARBA00006868"/>
    </source>
</evidence>
<organism evidence="7 8">
    <name type="scientific">Geotrichum candidum</name>
    <name type="common">Oospora lactis</name>
    <name type="synonym">Dipodascus geotrichum</name>
    <dbReference type="NCBI Taxonomy" id="1173061"/>
    <lineage>
        <taxon>Eukaryota</taxon>
        <taxon>Fungi</taxon>
        <taxon>Dikarya</taxon>
        <taxon>Ascomycota</taxon>
        <taxon>Saccharomycotina</taxon>
        <taxon>Dipodascomycetes</taxon>
        <taxon>Dipodascales</taxon>
        <taxon>Dipodascaceae</taxon>
        <taxon>Geotrichum</taxon>
    </lineage>
</organism>
<sequence length="541" mass="60289">MAVQAQSEKERKYDRQLRLWASSGQALLENAHVALIGGTAVGSELLKDLILPNVGNFTVIDGEVVKEDVDLSANFFVEAESVGLPRASVVVDLLAELNEDVKGFAIEKNLTQLLAEDGGDIEKQKEFWTQFSVVIVSESLPSDLLKLSDILWDLHIPLVVIDSFSFFGSIFLSVPEHTVVESHPISLVDLRLDSSWPELDKLVASYDLASLDEVDLAHVPYPVLLLKYMEAWKHNHDGSSPKTSSEKRQFKAFIDSMRSGSDQENYDEAIANAWHLYQNSTVSSEIQSILDTPQAQQITPSSTKFWVLVAALRKFVSSENSRLPLSGVLPDMKADTLSFLKLQTVYRQKAAADKARFKELLDELLDGIGRPRDSITDDEIDTFCKNSAHIKVVTGTSLRELFVDAIHSTKKIDEDEQDELYLNNSTDHFHIYIAILAIKGYVEQYGAQAGRKAMDALEQERLNTIALDYTKAFGGSTVYPQTSKILREISRCGSYELHNISAFLGGIGSQEVVKLITHQYSVLDNLAVFDGITSQIQTWKL</sequence>
<dbReference type="GO" id="GO:0005737">
    <property type="term" value="C:cytoplasm"/>
    <property type="evidence" value="ECO:0007669"/>
    <property type="project" value="TreeGrafter"/>
</dbReference>
<proteinExistence type="inferred from homology"/>
<dbReference type="InterPro" id="IPR045886">
    <property type="entry name" value="ThiF/MoeB/HesA"/>
</dbReference>
<dbReference type="GO" id="GO:0045116">
    <property type="term" value="P:protein neddylation"/>
    <property type="evidence" value="ECO:0007669"/>
    <property type="project" value="UniProtKB-UniRule"/>
</dbReference>
<dbReference type="STRING" id="1173061.A0A0J9X6A5"/>
<dbReference type="InterPro" id="IPR000594">
    <property type="entry name" value="ThiF_NAD_FAD-bd"/>
</dbReference>
<gene>
    <name evidence="7" type="ORF">BN980_GECA04s02474g</name>
</gene>
<feature type="domain" description="THIF-type NAD/FAD binding fold" evidence="6">
    <location>
        <begin position="13"/>
        <end position="539"/>
    </location>
</feature>
<comment type="function">
    <text evidence="5">Regulatory subunit of the dimeric UBA3-ULA1 E1 enzyme.</text>
</comment>
<keyword evidence="4 5" id="KW-0833">Ubl conjugation pathway</keyword>
<protein>
    <recommendedName>
        <fullName evidence="3 5">NEDD8-activating enzyme E1 regulatory subunit</fullName>
    </recommendedName>
</protein>
<dbReference type="InterPro" id="IPR035985">
    <property type="entry name" value="Ubiquitin-activating_enz"/>
</dbReference>
<reference evidence="7" key="1">
    <citation type="submission" date="2014-03" db="EMBL/GenBank/DDBJ databases">
        <authorList>
            <person name="Casaregola S."/>
        </authorList>
    </citation>
    <scope>NUCLEOTIDE SEQUENCE [LARGE SCALE GENOMIC DNA]</scope>
    <source>
        <strain evidence="7">CLIB 918</strain>
    </source>
</reference>
<dbReference type="UniPathway" id="UPA00885"/>
<keyword evidence="8" id="KW-1185">Reference proteome</keyword>
<evidence type="ECO:0000313" key="7">
    <source>
        <dbReference type="EMBL" id="CDO52984.1"/>
    </source>
</evidence>
<dbReference type="OrthoDB" id="1708823at2759"/>
<dbReference type="InterPro" id="IPR030667">
    <property type="entry name" value="APP-BP1"/>
</dbReference>
<dbReference type="PIRSF" id="PIRSF039099">
    <property type="entry name" value="APP-BP1"/>
    <property type="match status" value="1"/>
</dbReference>
<accession>A0A0J9X6A5</accession>
<dbReference type="Proteomes" id="UP000242525">
    <property type="component" value="Unassembled WGS sequence"/>
</dbReference>
<evidence type="ECO:0000256" key="4">
    <source>
        <dbReference type="ARBA" id="ARBA00022786"/>
    </source>
</evidence>
<evidence type="ECO:0000259" key="6">
    <source>
        <dbReference type="Pfam" id="PF00899"/>
    </source>
</evidence>
<dbReference type="FunFam" id="3.40.50.720:FF:000475">
    <property type="entry name" value="NEDD8-activating enzyme E1 regulatory subunit"/>
    <property type="match status" value="1"/>
</dbReference>
<evidence type="ECO:0000256" key="1">
    <source>
        <dbReference type="ARBA" id="ARBA00005032"/>
    </source>
</evidence>
<dbReference type="EMBL" id="CCBN010000004">
    <property type="protein sequence ID" value="CDO52984.1"/>
    <property type="molecule type" value="Genomic_DNA"/>
</dbReference>